<protein>
    <submittedName>
        <fullName evidence="3">Uncharacterized protein</fullName>
    </submittedName>
</protein>
<accession>A0A8S3JGE2</accession>
<feature type="compositionally biased region" description="Polar residues" evidence="1">
    <location>
        <begin position="24"/>
        <end position="34"/>
    </location>
</feature>
<evidence type="ECO:0000313" key="5">
    <source>
        <dbReference type="Proteomes" id="UP000676336"/>
    </source>
</evidence>
<dbReference type="EMBL" id="CAJOBJ010361017">
    <property type="protein sequence ID" value="CAF5218036.1"/>
    <property type="molecule type" value="Genomic_DNA"/>
</dbReference>
<dbReference type="Proteomes" id="UP000681967">
    <property type="component" value="Unassembled WGS sequence"/>
</dbReference>
<feature type="non-terminal residue" evidence="3">
    <location>
        <position position="50"/>
    </location>
</feature>
<name>A0A8S3JGE2_9BILA</name>
<evidence type="ECO:0000313" key="3">
    <source>
        <dbReference type="EMBL" id="CAF5216460.1"/>
    </source>
</evidence>
<dbReference type="Proteomes" id="UP000676336">
    <property type="component" value="Unassembled WGS sequence"/>
</dbReference>
<feature type="compositionally biased region" description="Polar residues" evidence="1">
    <location>
        <begin position="1"/>
        <end position="16"/>
    </location>
</feature>
<comment type="caution">
    <text evidence="3">The sequence shown here is derived from an EMBL/GenBank/DDBJ whole genome shotgun (WGS) entry which is preliminary data.</text>
</comment>
<dbReference type="EMBL" id="CAJOBI010344189">
    <property type="protein sequence ID" value="CAF5216460.1"/>
    <property type="molecule type" value="Genomic_DNA"/>
</dbReference>
<proteinExistence type="predicted"/>
<evidence type="ECO:0000313" key="2">
    <source>
        <dbReference type="EMBL" id="CAF5149213.1"/>
    </source>
</evidence>
<dbReference type="EMBL" id="CAJOBH010256771">
    <property type="protein sequence ID" value="CAF5149213.1"/>
    <property type="molecule type" value="Genomic_DNA"/>
</dbReference>
<reference evidence="3" key="1">
    <citation type="submission" date="2021-02" db="EMBL/GenBank/DDBJ databases">
        <authorList>
            <person name="Nowell W R."/>
        </authorList>
    </citation>
    <scope>NUCLEOTIDE SEQUENCE</scope>
</reference>
<dbReference type="Proteomes" id="UP000681720">
    <property type="component" value="Unassembled WGS sequence"/>
</dbReference>
<feature type="region of interest" description="Disordered" evidence="1">
    <location>
        <begin position="1"/>
        <end position="50"/>
    </location>
</feature>
<evidence type="ECO:0000313" key="4">
    <source>
        <dbReference type="EMBL" id="CAF5218036.1"/>
    </source>
</evidence>
<organism evidence="3 5">
    <name type="scientific">Rotaria magnacalcarata</name>
    <dbReference type="NCBI Taxonomy" id="392030"/>
    <lineage>
        <taxon>Eukaryota</taxon>
        <taxon>Metazoa</taxon>
        <taxon>Spiralia</taxon>
        <taxon>Gnathifera</taxon>
        <taxon>Rotifera</taxon>
        <taxon>Eurotatoria</taxon>
        <taxon>Bdelloidea</taxon>
        <taxon>Philodinida</taxon>
        <taxon>Philodinidae</taxon>
        <taxon>Rotaria</taxon>
    </lineage>
</organism>
<dbReference type="AlphaFoldDB" id="A0A8S3JGE2"/>
<sequence>MKDQQSIRSQLSSGDLKQQHSSDYRISTTEQSSMAPCAKQKAMGSTPILT</sequence>
<gene>
    <name evidence="2" type="ORF">BYL167_LOCUS71938</name>
    <name evidence="4" type="ORF">GIL414_LOCUS82744</name>
    <name evidence="3" type="ORF">SMN809_LOCUS80040</name>
</gene>
<evidence type="ECO:0000256" key="1">
    <source>
        <dbReference type="SAM" id="MobiDB-lite"/>
    </source>
</evidence>